<comment type="caution">
    <text evidence="2">The sequence shown here is derived from an EMBL/GenBank/DDBJ whole genome shotgun (WGS) entry which is preliminary data.</text>
</comment>
<protein>
    <submittedName>
        <fullName evidence="2">Uncharacterized protein</fullName>
    </submittedName>
</protein>
<feature type="region of interest" description="Disordered" evidence="1">
    <location>
        <begin position="1"/>
        <end position="71"/>
    </location>
</feature>
<evidence type="ECO:0000313" key="2">
    <source>
        <dbReference type="EMBL" id="GAA2127100.1"/>
    </source>
</evidence>
<gene>
    <name evidence="2" type="ORF">GCM10009802_33470</name>
</gene>
<evidence type="ECO:0000256" key="1">
    <source>
        <dbReference type="SAM" id="MobiDB-lite"/>
    </source>
</evidence>
<sequence>MTAPARRTYLSPPVDLPIRDGKEAQPSPGCETCSQLDRNAGPHATAATTRRPPTASSSSADTPSAPLNPRS</sequence>
<dbReference type="EMBL" id="BAAAPF010000102">
    <property type="protein sequence ID" value="GAA2127100.1"/>
    <property type="molecule type" value="Genomic_DNA"/>
</dbReference>
<reference evidence="3" key="1">
    <citation type="journal article" date="2019" name="Int. J. Syst. Evol. Microbiol.">
        <title>The Global Catalogue of Microorganisms (GCM) 10K type strain sequencing project: providing services to taxonomists for standard genome sequencing and annotation.</title>
        <authorList>
            <consortium name="The Broad Institute Genomics Platform"/>
            <consortium name="The Broad Institute Genome Sequencing Center for Infectious Disease"/>
            <person name="Wu L."/>
            <person name="Ma J."/>
        </authorList>
    </citation>
    <scope>NUCLEOTIDE SEQUENCE [LARGE SCALE GENOMIC DNA]</scope>
    <source>
        <strain evidence="3">JCM 15481</strain>
    </source>
</reference>
<proteinExistence type="predicted"/>
<name>A0ABP5KA02_9ACTN</name>
<feature type="compositionally biased region" description="Low complexity" evidence="1">
    <location>
        <begin position="42"/>
        <end position="65"/>
    </location>
</feature>
<dbReference type="Proteomes" id="UP001500443">
    <property type="component" value="Unassembled WGS sequence"/>
</dbReference>
<organism evidence="2 3">
    <name type="scientific">Streptomyces synnematoformans</name>
    <dbReference type="NCBI Taxonomy" id="415721"/>
    <lineage>
        <taxon>Bacteria</taxon>
        <taxon>Bacillati</taxon>
        <taxon>Actinomycetota</taxon>
        <taxon>Actinomycetes</taxon>
        <taxon>Kitasatosporales</taxon>
        <taxon>Streptomycetaceae</taxon>
        <taxon>Streptomyces</taxon>
    </lineage>
</organism>
<accession>A0ABP5KA02</accession>
<keyword evidence="3" id="KW-1185">Reference proteome</keyword>
<evidence type="ECO:0000313" key="3">
    <source>
        <dbReference type="Proteomes" id="UP001500443"/>
    </source>
</evidence>